<feature type="domain" description="Xaa-Pro dipeptidyl-peptidase C-terminal" evidence="2">
    <location>
        <begin position="322"/>
        <end position="587"/>
    </location>
</feature>
<dbReference type="Gene3D" id="3.40.50.1820">
    <property type="entry name" value="alpha/beta hydrolase"/>
    <property type="match status" value="1"/>
</dbReference>
<evidence type="ECO:0000313" key="3">
    <source>
        <dbReference type="EMBL" id="KAK5064311.1"/>
    </source>
</evidence>
<evidence type="ECO:0000313" key="4">
    <source>
        <dbReference type="Proteomes" id="UP001358417"/>
    </source>
</evidence>
<dbReference type="AlphaFoldDB" id="A0AAV9NPR2"/>
<organism evidence="3 4">
    <name type="scientific">Exophiala bonariae</name>
    <dbReference type="NCBI Taxonomy" id="1690606"/>
    <lineage>
        <taxon>Eukaryota</taxon>
        <taxon>Fungi</taxon>
        <taxon>Dikarya</taxon>
        <taxon>Ascomycota</taxon>
        <taxon>Pezizomycotina</taxon>
        <taxon>Eurotiomycetes</taxon>
        <taxon>Chaetothyriomycetidae</taxon>
        <taxon>Chaetothyriales</taxon>
        <taxon>Herpotrichiellaceae</taxon>
        <taxon>Exophiala</taxon>
    </lineage>
</organism>
<dbReference type="InterPro" id="IPR029058">
    <property type="entry name" value="AB_hydrolase_fold"/>
</dbReference>
<reference evidence="3 4" key="1">
    <citation type="submission" date="2023-08" db="EMBL/GenBank/DDBJ databases">
        <title>Black Yeasts Isolated from many extreme environments.</title>
        <authorList>
            <person name="Coleine C."/>
            <person name="Stajich J.E."/>
            <person name="Selbmann L."/>
        </authorList>
    </citation>
    <scope>NUCLEOTIDE SEQUENCE [LARGE SCALE GENOMIC DNA]</scope>
    <source>
        <strain evidence="3 4">CCFEE 5792</strain>
    </source>
</reference>
<sequence length="597" mass="67639">MNRFGNINVEYKKANSDFSTRWQDFRICTQVLPKGWVKAPGRRPLAEDLIFEKDCAIPLRDGLKMWADIFRPSTSSNEPVPAIIAWSPYGKEGNDHQGLDAIPFRAGIPRNRTSDLEKWEAPDPAEWCPRGYAIVNIDPRGVYDSDGDIAVLGTQEGRDGYDAVEYIASLSWCTGAVGFGGNSWLAVAQWFIAAEKPPHLKAIAPWEGLSDYYRHQMGWGGIPNSAFWDFRSGGYHGKNRLEDTGAMLLKYPLVNEYWNDKRAKIELIDVPMYVLGSFSSGLHTEGSIRGFLFSASKDKWLRIHDSQEWYDQYQEFAVDDLQKFFDRYLRGLDNDWESTPKVRHSLLGYNCPSVVNRPESAYPPDYVKHNTFVLNCENGTLQNDRPQKSSITRYLADSWDDDGAHFTLKFHEYTELIGFSRVKLYMSCAENDDMDVYVILRKLDRDGKPLLHINMPLESFPPGTTDTDVPNVNVFKYVGPGGRLRASHRKIEPDPHLSPDQCRLIAPGDVWHPHDLEEKIPPGEVACLEIAIWPGGMLFQAGESIRLEIKGHEATLPEFPAMERVPKNLNRGYHVVHSGPDYPSEIVLPLVSSKSSV</sequence>
<protein>
    <recommendedName>
        <fullName evidence="2">Xaa-Pro dipeptidyl-peptidase C-terminal domain-containing protein</fullName>
    </recommendedName>
</protein>
<dbReference type="Proteomes" id="UP001358417">
    <property type="component" value="Unassembled WGS sequence"/>
</dbReference>
<dbReference type="NCBIfam" id="TIGR00976">
    <property type="entry name" value="CocE_NonD"/>
    <property type="match status" value="1"/>
</dbReference>
<dbReference type="InterPro" id="IPR005674">
    <property type="entry name" value="CocE/Ser_esterase"/>
</dbReference>
<evidence type="ECO:0000259" key="2">
    <source>
        <dbReference type="SMART" id="SM00939"/>
    </source>
</evidence>
<dbReference type="Pfam" id="PF02129">
    <property type="entry name" value="Peptidase_S15"/>
    <property type="match status" value="1"/>
</dbReference>
<dbReference type="EMBL" id="JAVRRD010000001">
    <property type="protein sequence ID" value="KAK5064311.1"/>
    <property type="molecule type" value="Genomic_DNA"/>
</dbReference>
<accession>A0AAV9NPR2</accession>
<dbReference type="RefSeq" id="XP_064711635.1">
    <property type="nucleotide sequence ID" value="XM_064843775.1"/>
</dbReference>
<keyword evidence="1" id="KW-0378">Hydrolase</keyword>
<dbReference type="Pfam" id="PF08530">
    <property type="entry name" value="PepX_C"/>
    <property type="match status" value="1"/>
</dbReference>
<keyword evidence="4" id="KW-1185">Reference proteome</keyword>
<dbReference type="Gene3D" id="1.10.3020.20">
    <property type="match status" value="1"/>
</dbReference>
<evidence type="ECO:0000256" key="1">
    <source>
        <dbReference type="ARBA" id="ARBA00022801"/>
    </source>
</evidence>
<dbReference type="SUPFAM" id="SSF53474">
    <property type="entry name" value="alpha/beta-Hydrolases"/>
    <property type="match status" value="1"/>
</dbReference>
<dbReference type="InterPro" id="IPR013736">
    <property type="entry name" value="Xaa-Pro_dipept_C"/>
</dbReference>
<dbReference type="InterPro" id="IPR050585">
    <property type="entry name" value="Xaa-Pro_dipeptidyl-ppase/CocE"/>
</dbReference>
<dbReference type="GO" id="GO:0008239">
    <property type="term" value="F:dipeptidyl-peptidase activity"/>
    <property type="evidence" value="ECO:0007669"/>
    <property type="project" value="InterPro"/>
</dbReference>
<dbReference type="PANTHER" id="PTHR43056">
    <property type="entry name" value="PEPTIDASE S9 PROLYL OLIGOPEPTIDASE"/>
    <property type="match status" value="1"/>
</dbReference>
<gene>
    <name evidence="3" type="ORF">LTR84_000144</name>
</gene>
<dbReference type="GeneID" id="89968366"/>
<comment type="caution">
    <text evidence="3">The sequence shown here is derived from an EMBL/GenBank/DDBJ whole genome shotgun (WGS) entry which is preliminary data.</text>
</comment>
<dbReference type="PANTHER" id="PTHR43056:SF10">
    <property type="entry name" value="COCE_NOND FAMILY, PUTATIVE (AFU_ORTHOLOGUE AFUA_7G00600)-RELATED"/>
    <property type="match status" value="1"/>
</dbReference>
<name>A0AAV9NPR2_9EURO</name>
<dbReference type="Gene3D" id="2.60.120.260">
    <property type="entry name" value="Galactose-binding domain-like"/>
    <property type="match status" value="1"/>
</dbReference>
<dbReference type="SMART" id="SM00939">
    <property type="entry name" value="PepX_C"/>
    <property type="match status" value="1"/>
</dbReference>
<proteinExistence type="predicted"/>
<dbReference type="SUPFAM" id="SSF49785">
    <property type="entry name" value="Galactose-binding domain-like"/>
    <property type="match status" value="1"/>
</dbReference>
<dbReference type="InterPro" id="IPR008979">
    <property type="entry name" value="Galactose-bd-like_sf"/>
</dbReference>
<dbReference type="InterPro" id="IPR000383">
    <property type="entry name" value="Xaa-Pro-like_dom"/>
</dbReference>